<feature type="transmembrane region" description="Helical" evidence="1">
    <location>
        <begin position="156"/>
        <end position="180"/>
    </location>
</feature>
<evidence type="ECO:0000256" key="1">
    <source>
        <dbReference type="SAM" id="Phobius"/>
    </source>
</evidence>
<dbReference type="OrthoDB" id="5598642at2759"/>
<accession>A0A2T9Z1D0</accession>
<evidence type="ECO:0000313" key="3">
    <source>
        <dbReference type="Proteomes" id="UP000245699"/>
    </source>
</evidence>
<dbReference type="Proteomes" id="UP000245699">
    <property type="component" value="Unassembled WGS sequence"/>
</dbReference>
<dbReference type="PROSITE" id="PS51257">
    <property type="entry name" value="PROKAR_LIPOPROTEIN"/>
    <property type="match status" value="1"/>
</dbReference>
<keyword evidence="3" id="KW-1185">Reference proteome</keyword>
<gene>
    <name evidence="2" type="ORF">BB559_001669</name>
</gene>
<keyword evidence="1" id="KW-0812">Transmembrane</keyword>
<dbReference type="AlphaFoldDB" id="A0A2T9Z1D0"/>
<proteinExistence type="predicted"/>
<feature type="transmembrane region" description="Helical" evidence="1">
    <location>
        <begin position="130"/>
        <end position="150"/>
    </location>
</feature>
<comment type="caution">
    <text evidence="2">The sequence shown here is derived from an EMBL/GenBank/DDBJ whole genome shotgun (WGS) entry which is preliminary data.</text>
</comment>
<dbReference type="EMBL" id="MBFT01000083">
    <property type="protein sequence ID" value="PVU98334.1"/>
    <property type="molecule type" value="Genomic_DNA"/>
</dbReference>
<reference evidence="2 3" key="1">
    <citation type="journal article" date="2018" name="MBio">
        <title>Comparative Genomics Reveals the Core Gene Toolbox for the Fungus-Insect Symbiosis.</title>
        <authorList>
            <person name="Wang Y."/>
            <person name="Stata M."/>
            <person name="Wang W."/>
            <person name="Stajich J.E."/>
            <person name="White M.M."/>
            <person name="Moncalvo J.M."/>
        </authorList>
    </citation>
    <scope>NUCLEOTIDE SEQUENCE [LARGE SCALE GENOMIC DNA]</scope>
    <source>
        <strain evidence="2 3">AUS-77-4</strain>
    </source>
</reference>
<organism evidence="2 3">
    <name type="scientific">Furculomyces boomerangus</name>
    <dbReference type="NCBI Taxonomy" id="61424"/>
    <lineage>
        <taxon>Eukaryota</taxon>
        <taxon>Fungi</taxon>
        <taxon>Fungi incertae sedis</taxon>
        <taxon>Zoopagomycota</taxon>
        <taxon>Kickxellomycotina</taxon>
        <taxon>Harpellomycetes</taxon>
        <taxon>Harpellales</taxon>
        <taxon>Harpellaceae</taxon>
        <taxon>Furculomyces</taxon>
    </lineage>
</organism>
<protein>
    <submittedName>
        <fullName evidence="2">Uncharacterized protein</fullName>
    </submittedName>
</protein>
<keyword evidence="1" id="KW-0472">Membrane</keyword>
<feature type="transmembrane region" description="Helical" evidence="1">
    <location>
        <begin position="234"/>
        <end position="254"/>
    </location>
</feature>
<feature type="transmembrane region" description="Helical" evidence="1">
    <location>
        <begin position="200"/>
        <end position="222"/>
    </location>
</feature>
<feature type="transmembrane region" description="Helical" evidence="1">
    <location>
        <begin position="30"/>
        <end position="51"/>
    </location>
</feature>
<feature type="transmembrane region" description="Helical" evidence="1">
    <location>
        <begin position="56"/>
        <end position="75"/>
    </location>
</feature>
<feature type="transmembrane region" description="Helical" evidence="1">
    <location>
        <begin position="87"/>
        <end position="109"/>
    </location>
</feature>
<evidence type="ECO:0000313" key="2">
    <source>
        <dbReference type="EMBL" id="PVU98334.1"/>
    </source>
</evidence>
<name>A0A2T9Z1D0_9FUNG</name>
<keyword evidence="1" id="KW-1133">Transmembrane helix</keyword>
<sequence>MDPKFSIPPENAGMITFDAPYLQYWPNPSTAYGCGSGFVLLSILLFGSSILYRNKLYAGSIFSCLAFAAGLFLRGSISIKTANTIEIYQASIAFEYISFYIIVLQTFTFQSRWVLYSFQNEKYFKVLRYLSVYNLVSSTFLTIIGVLLVFNGSAIIRGSGFCIMMSALTNNILVVFYGLYTLINFMRTKERRKRINRIQVFCLVLPQVGTFCWSVSRYVFWTKPQTSRSNAGEVLYYIMGPILLFLIVVALKCVKAHKQFLVVSLISDLDVQIDDDITSLKSSQVVYQTGLRLHGDQIGFSGSNTNNQEKIYGGSESKDPRNCNNLERGYWDARSTSSAANKNKTSGYNTTKTRKLPFTVKVQDIY</sequence>